<comment type="caution">
    <text evidence="2">The sequence shown here is derived from an EMBL/GenBank/DDBJ whole genome shotgun (WGS) entry which is preliminary data.</text>
</comment>
<dbReference type="EMBL" id="LXQA010408275">
    <property type="protein sequence ID" value="MCI49892.1"/>
    <property type="molecule type" value="Genomic_DNA"/>
</dbReference>
<organism evidence="2 3">
    <name type="scientific">Trifolium medium</name>
    <dbReference type="NCBI Taxonomy" id="97028"/>
    <lineage>
        <taxon>Eukaryota</taxon>
        <taxon>Viridiplantae</taxon>
        <taxon>Streptophyta</taxon>
        <taxon>Embryophyta</taxon>
        <taxon>Tracheophyta</taxon>
        <taxon>Spermatophyta</taxon>
        <taxon>Magnoliopsida</taxon>
        <taxon>eudicotyledons</taxon>
        <taxon>Gunneridae</taxon>
        <taxon>Pentapetalae</taxon>
        <taxon>rosids</taxon>
        <taxon>fabids</taxon>
        <taxon>Fabales</taxon>
        <taxon>Fabaceae</taxon>
        <taxon>Papilionoideae</taxon>
        <taxon>50 kb inversion clade</taxon>
        <taxon>NPAAA clade</taxon>
        <taxon>Hologalegina</taxon>
        <taxon>IRL clade</taxon>
        <taxon>Trifolieae</taxon>
        <taxon>Trifolium</taxon>
    </lineage>
</organism>
<feature type="compositionally biased region" description="Pro residues" evidence="1">
    <location>
        <begin position="35"/>
        <end position="48"/>
    </location>
</feature>
<protein>
    <submittedName>
        <fullName evidence="2">Uncharacterized protein</fullName>
    </submittedName>
</protein>
<name>A0A392SNB1_9FABA</name>
<evidence type="ECO:0000256" key="1">
    <source>
        <dbReference type="SAM" id="MobiDB-lite"/>
    </source>
</evidence>
<proteinExistence type="predicted"/>
<accession>A0A392SNB1</accession>
<feature type="region of interest" description="Disordered" evidence="1">
    <location>
        <begin position="1"/>
        <end position="48"/>
    </location>
</feature>
<dbReference type="Proteomes" id="UP000265520">
    <property type="component" value="Unassembled WGS sequence"/>
</dbReference>
<reference evidence="2 3" key="1">
    <citation type="journal article" date="2018" name="Front. Plant Sci.">
        <title>Red Clover (Trifolium pratense) and Zigzag Clover (T. medium) - A Picture of Genomic Similarities and Differences.</title>
        <authorList>
            <person name="Dluhosova J."/>
            <person name="Istvanek J."/>
            <person name="Nedelnik J."/>
            <person name="Repkova J."/>
        </authorList>
    </citation>
    <scope>NUCLEOTIDE SEQUENCE [LARGE SCALE GENOMIC DNA]</scope>
    <source>
        <strain evidence="3">cv. 10/8</strain>
        <tissue evidence="2">Leaf</tissue>
    </source>
</reference>
<keyword evidence="3" id="KW-1185">Reference proteome</keyword>
<evidence type="ECO:0000313" key="2">
    <source>
        <dbReference type="EMBL" id="MCI49892.1"/>
    </source>
</evidence>
<evidence type="ECO:0000313" key="3">
    <source>
        <dbReference type="Proteomes" id="UP000265520"/>
    </source>
</evidence>
<dbReference type="AlphaFoldDB" id="A0A392SNB1"/>
<feature type="compositionally biased region" description="Basic and acidic residues" evidence="1">
    <location>
        <begin position="1"/>
        <end position="11"/>
    </location>
</feature>
<feature type="non-terminal residue" evidence="2">
    <location>
        <position position="1"/>
    </location>
</feature>
<sequence>KREPSLFEHMDSLYPDTPRSPPSQKSARKQNHSPKPSPSPSPAPPIRK</sequence>